<name>I0KDU2_9BACT</name>
<keyword evidence="2" id="KW-1185">Reference proteome</keyword>
<gene>
    <name evidence="1" type="ORF">FAES_4295</name>
</gene>
<dbReference type="Proteomes" id="UP000011058">
    <property type="component" value="Chromosome"/>
</dbReference>
<protein>
    <recommendedName>
        <fullName evidence="3">TonB C-terminal domain-containing protein</fullName>
    </recommendedName>
</protein>
<proteinExistence type="predicted"/>
<sequence>MQPPCQCCIFAEKTMKTYSNLILPILLAVTVWAATGSDSRAQSGINGGKPVITYNTYGPLPQIKTQFPPAFPGGDDKLNTFVLNQLDDAENPIKLGRKTWLTATLDKTGKVIELVPTYDADPTLKKELARVGAAMPHWRAGTINDRGVAKTYQFLLRR</sequence>
<dbReference type="KEGG" id="fae:FAES_4295"/>
<dbReference type="PATRIC" id="fig|1166018.3.peg.1253"/>
<dbReference type="EMBL" id="HE796683">
    <property type="protein sequence ID" value="CCH02295.1"/>
    <property type="molecule type" value="Genomic_DNA"/>
</dbReference>
<dbReference type="HOGENOM" id="CLU_1666800_0_0_10"/>
<evidence type="ECO:0008006" key="3">
    <source>
        <dbReference type="Google" id="ProtNLM"/>
    </source>
</evidence>
<dbReference type="RefSeq" id="WP_015333394.1">
    <property type="nucleotide sequence ID" value="NC_020054.1"/>
</dbReference>
<reference evidence="1 2" key="1">
    <citation type="journal article" date="2012" name="J. Bacteriol.">
        <title>Genome Sequence of Fibrella aestuarina BUZ 2T, a Filamentous Marine Bacterium.</title>
        <authorList>
            <person name="Filippini M."/>
            <person name="Qi W."/>
            <person name="Blom J."/>
            <person name="Goesmann A."/>
            <person name="Smits T.H."/>
            <person name="Bagheri H.C."/>
        </authorList>
    </citation>
    <scope>NUCLEOTIDE SEQUENCE [LARGE SCALE GENOMIC DNA]</scope>
    <source>
        <strain evidence="2">BUZ 2T</strain>
    </source>
</reference>
<dbReference type="STRING" id="1166018.FAES_4295"/>
<dbReference type="OrthoDB" id="957967at2"/>
<dbReference type="AlphaFoldDB" id="I0KDU2"/>
<evidence type="ECO:0000313" key="1">
    <source>
        <dbReference type="EMBL" id="CCH02295.1"/>
    </source>
</evidence>
<evidence type="ECO:0000313" key="2">
    <source>
        <dbReference type="Proteomes" id="UP000011058"/>
    </source>
</evidence>
<accession>I0KDU2</accession>
<organism evidence="1 2">
    <name type="scientific">Fibrella aestuarina BUZ 2</name>
    <dbReference type="NCBI Taxonomy" id="1166018"/>
    <lineage>
        <taxon>Bacteria</taxon>
        <taxon>Pseudomonadati</taxon>
        <taxon>Bacteroidota</taxon>
        <taxon>Cytophagia</taxon>
        <taxon>Cytophagales</taxon>
        <taxon>Spirosomataceae</taxon>
        <taxon>Fibrella</taxon>
    </lineage>
</organism>